<protein>
    <submittedName>
        <fullName evidence="1">Sulfotransferase family protein</fullName>
    </submittedName>
</protein>
<evidence type="ECO:0000313" key="1">
    <source>
        <dbReference type="EMBL" id="KAB1064878.1"/>
    </source>
</evidence>
<keyword evidence="1" id="KW-0808">Transferase</keyword>
<dbReference type="Proteomes" id="UP000435357">
    <property type="component" value="Unassembled WGS sequence"/>
</dbReference>
<dbReference type="GO" id="GO:0008146">
    <property type="term" value="F:sulfotransferase activity"/>
    <property type="evidence" value="ECO:0007669"/>
    <property type="project" value="InterPro"/>
</dbReference>
<dbReference type="InterPro" id="IPR027417">
    <property type="entry name" value="P-loop_NTPase"/>
</dbReference>
<keyword evidence="2" id="KW-1185">Reference proteome</keyword>
<dbReference type="OrthoDB" id="288532at2"/>
<reference evidence="1 2" key="1">
    <citation type="submission" date="2019-09" db="EMBL/GenBank/DDBJ databases">
        <title>Genomes of Cryomorphaceae.</title>
        <authorList>
            <person name="Bowman J.P."/>
        </authorList>
    </citation>
    <scope>NUCLEOTIDE SEQUENCE [LARGE SCALE GENOMIC DNA]</scope>
    <source>
        <strain evidence="1 2">KCTC 52047</strain>
    </source>
</reference>
<dbReference type="RefSeq" id="WP_151167198.1">
    <property type="nucleotide sequence ID" value="NZ_WACR01000004.1"/>
</dbReference>
<evidence type="ECO:0000313" key="2">
    <source>
        <dbReference type="Proteomes" id="UP000435357"/>
    </source>
</evidence>
<dbReference type="EMBL" id="WACR01000004">
    <property type="protein sequence ID" value="KAB1064878.1"/>
    <property type="molecule type" value="Genomic_DNA"/>
</dbReference>
<dbReference type="Pfam" id="PF03567">
    <property type="entry name" value="Sulfotransfer_2"/>
    <property type="match status" value="1"/>
</dbReference>
<dbReference type="AlphaFoldDB" id="A0A6N6M899"/>
<name>A0A6N6M899_9FLAO</name>
<comment type="caution">
    <text evidence="1">The sequence shown here is derived from an EMBL/GenBank/DDBJ whole genome shotgun (WGS) entry which is preliminary data.</text>
</comment>
<dbReference type="GO" id="GO:0016020">
    <property type="term" value="C:membrane"/>
    <property type="evidence" value="ECO:0007669"/>
    <property type="project" value="InterPro"/>
</dbReference>
<accession>A0A6N6M899</accession>
<dbReference type="InterPro" id="IPR005331">
    <property type="entry name" value="Sulfotransferase"/>
</dbReference>
<sequence length="229" mass="27294">MIISHKHRFIFIKTEKTAGTSIEIALSKICGPNDVITPIEPVDEEYRKEIGVRSCQNYRIPFSKWSFKDFLNSLKILRLPSFYNHMPAKKIKQYVTEDQWNDYYKFTFERNPFDKLISYYFWTNTNNDYSSIQEFIDSGKAKGIAGYDLYTINDEIVVDKVYNYENLKEAMLDISSKLKLDEELKLPQRKAKGHVRKNRDHYSKVLNNDQIEWVKKEFFKEIDLFNYAT</sequence>
<gene>
    <name evidence="1" type="ORF">F3059_05855</name>
</gene>
<dbReference type="Gene3D" id="3.40.50.300">
    <property type="entry name" value="P-loop containing nucleotide triphosphate hydrolases"/>
    <property type="match status" value="1"/>
</dbReference>
<proteinExistence type="predicted"/>
<organism evidence="1 2">
    <name type="scientific">Salibacter halophilus</name>
    <dbReference type="NCBI Taxonomy" id="1803916"/>
    <lineage>
        <taxon>Bacteria</taxon>
        <taxon>Pseudomonadati</taxon>
        <taxon>Bacteroidota</taxon>
        <taxon>Flavobacteriia</taxon>
        <taxon>Flavobacteriales</taxon>
        <taxon>Salibacteraceae</taxon>
        <taxon>Salibacter</taxon>
    </lineage>
</organism>